<name>A0A265E9B2_9STAP</name>
<dbReference type="GO" id="GO:0016747">
    <property type="term" value="F:acyltransferase activity, transferring groups other than amino-acyl groups"/>
    <property type="evidence" value="ECO:0007669"/>
    <property type="project" value="InterPro"/>
</dbReference>
<gene>
    <name evidence="1" type="ORF">CFN03_02475</name>
</gene>
<dbReference type="CDD" id="cd04301">
    <property type="entry name" value="NAT_SF"/>
    <property type="match status" value="1"/>
</dbReference>
<dbReference type="Proteomes" id="UP000216682">
    <property type="component" value="Unassembled WGS sequence"/>
</dbReference>
<accession>A0A265E9B2</accession>
<comment type="caution">
    <text evidence="1">The sequence shown here is derived from an EMBL/GenBank/DDBJ whole genome shotgun (WGS) entry which is preliminary data.</text>
</comment>
<protein>
    <submittedName>
        <fullName evidence="1">Uncharacterized protein</fullName>
    </submittedName>
</protein>
<reference evidence="1 2" key="1">
    <citation type="submission" date="2017-07" db="EMBL/GenBank/DDBJ databases">
        <title>Shotgun whole genome sequences of three halophilic bacterial isolates.</title>
        <authorList>
            <person name="Pozzo T."/>
            <person name="Higdon S.M."/>
            <person name="Quillaguaman J."/>
        </authorList>
    </citation>
    <scope>NUCLEOTIDE SEQUENCE [LARGE SCALE GENOMIC DNA]</scope>
    <source>
        <strain evidence="1 2">BU-1</strain>
    </source>
</reference>
<dbReference type="Pfam" id="PF00583">
    <property type="entry name" value="Acetyltransf_1"/>
    <property type="match status" value="1"/>
</dbReference>
<evidence type="ECO:0000313" key="2">
    <source>
        <dbReference type="Proteomes" id="UP000216682"/>
    </source>
</evidence>
<dbReference type="InterPro" id="IPR000182">
    <property type="entry name" value="GNAT_dom"/>
</dbReference>
<proteinExistence type="predicted"/>
<dbReference type="AlphaFoldDB" id="A0A265E9B2"/>
<evidence type="ECO:0000313" key="1">
    <source>
        <dbReference type="EMBL" id="OZT78167.1"/>
    </source>
</evidence>
<dbReference type="EMBL" id="NPEZ01000001">
    <property type="protein sequence ID" value="OZT78167.1"/>
    <property type="molecule type" value="Genomic_DNA"/>
</dbReference>
<dbReference type="SUPFAM" id="SSF55729">
    <property type="entry name" value="Acyl-CoA N-acyltransferases (Nat)"/>
    <property type="match status" value="1"/>
</dbReference>
<organism evidence="1 2">
    <name type="scientific">Salinicoccus roseus</name>
    <dbReference type="NCBI Taxonomy" id="45670"/>
    <lineage>
        <taxon>Bacteria</taxon>
        <taxon>Bacillati</taxon>
        <taxon>Bacillota</taxon>
        <taxon>Bacilli</taxon>
        <taxon>Bacillales</taxon>
        <taxon>Staphylococcaceae</taxon>
        <taxon>Salinicoccus</taxon>
    </lineage>
</organism>
<dbReference type="InterPro" id="IPR016181">
    <property type="entry name" value="Acyl_CoA_acyltransferase"/>
</dbReference>
<dbReference type="Gene3D" id="3.40.630.30">
    <property type="match status" value="1"/>
</dbReference>
<dbReference type="PROSITE" id="PS51186">
    <property type="entry name" value="GNAT"/>
    <property type="match status" value="1"/>
</dbReference>
<dbReference type="RefSeq" id="WP_094905650.1">
    <property type="nucleotide sequence ID" value="NZ_BMCA01000001.1"/>
</dbReference>
<sequence>MEFMEINEDNFWKVINMEVSEDQAGFVAPNVKSLAESYLYRNDDDVIPYAIQDQDEVVGFILIDIDAEKREFMIWRMMIDKRYQKRGYGKRSIQKAIDMAGKSGEYDILVADYVKGNEVMGKLLKSIGFYSHSFDEENNEYVLHYKL</sequence>